<proteinExistence type="predicted"/>
<protein>
    <submittedName>
        <fullName evidence="1">Uncharacterized protein</fullName>
    </submittedName>
</protein>
<name>A0A0W8F7N7_9ZZZZ</name>
<reference evidence="1" key="1">
    <citation type="journal article" date="2015" name="Proc. Natl. Acad. Sci. U.S.A.">
        <title>Networks of energetic and metabolic interactions define dynamics in microbial communities.</title>
        <authorList>
            <person name="Embree M."/>
            <person name="Liu J.K."/>
            <person name="Al-Bassam M.M."/>
            <person name="Zengler K."/>
        </authorList>
    </citation>
    <scope>NUCLEOTIDE SEQUENCE</scope>
</reference>
<comment type="caution">
    <text evidence="1">The sequence shown here is derived from an EMBL/GenBank/DDBJ whole genome shotgun (WGS) entry which is preliminary data.</text>
</comment>
<evidence type="ECO:0000313" key="1">
    <source>
        <dbReference type="EMBL" id="KUG16865.1"/>
    </source>
</evidence>
<accession>A0A0W8F7N7</accession>
<dbReference type="AlphaFoldDB" id="A0A0W8F7N7"/>
<gene>
    <name evidence="1" type="ORF">ASZ90_013443</name>
</gene>
<organism evidence="1">
    <name type="scientific">hydrocarbon metagenome</name>
    <dbReference type="NCBI Taxonomy" id="938273"/>
    <lineage>
        <taxon>unclassified sequences</taxon>
        <taxon>metagenomes</taxon>
        <taxon>ecological metagenomes</taxon>
    </lineage>
</organism>
<dbReference type="EMBL" id="LNQE01001477">
    <property type="protein sequence ID" value="KUG16865.1"/>
    <property type="molecule type" value="Genomic_DNA"/>
</dbReference>
<sequence length="52" mass="5881">MGELESEQLYVSVPSVVNRYSLTQSQGNRGYISCLTHIIQRRAYLFPAESTS</sequence>